<sequence length="70" mass="7890">MMVSQMFLVYSLCTNRCSAPSSYAKQLHQKFSSTKQRLQAALTVNPFLIKIPAVLASCYIHHQGKPCIIF</sequence>
<dbReference type="EMBL" id="CP097511">
    <property type="protein sequence ID" value="URE47188.1"/>
    <property type="molecule type" value="Genomic_DNA"/>
</dbReference>
<accession>A0A9E7IDB1</accession>
<gene>
    <name evidence="1" type="ORF">MUK42_15046</name>
</gene>
<evidence type="ECO:0000313" key="2">
    <source>
        <dbReference type="Proteomes" id="UP001055439"/>
    </source>
</evidence>
<reference evidence="1" key="1">
    <citation type="submission" date="2022-05" db="EMBL/GenBank/DDBJ databases">
        <title>The Musa troglodytarum L. genome provides insights into the mechanism of non-climacteric behaviour and enrichment of carotenoids.</title>
        <authorList>
            <person name="Wang J."/>
        </authorList>
    </citation>
    <scope>NUCLEOTIDE SEQUENCE</scope>
    <source>
        <tissue evidence="1">Leaf</tissue>
    </source>
</reference>
<protein>
    <submittedName>
        <fullName evidence="1">Uncharacterized protein</fullName>
    </submittedName>
</protein>
<evidence type="ECO:0000313" key="1">
    <source>
        <dbReference type="EMBL" id="URE47188.1"/>
    </source>
</evidence>
<organism evidence="1 2">
    <name type="scientific">Musa troglodytarum</name>
    <name type="common">fe'i banana</name>
    <dbReference type="NCBI Taxonomy" id="320322"/>
    <lineage>
        <taxon>Eukaryota</taxon>
        <taxon>Viridiplantae</taxon>
        <taxon>Streptophyta</taxon>
        <taxon>Embryophyta</taxon>
        <taxon>Tracheophyta</taxon>
        <taxon>Spermatophyta</taxon>
        <taxon>Magnoliopsida</taxon>
        <taxon>Liliopsida</taxon>
        <taxon>Zingiberales</taxon>
        <taxon>Musaceae</taxon>
        <taxon>Musa</taxon>
    </lineage>
</organism>
<name>A0A9E7IDB1_9LILI</name>
<keyword evidence="2" id="KW-1185">Reference proteome</keyword>
<dbReference type="Proteomes" id="UP001055439">
    <property type="component" value="Chromosome 9"/>
</dbReference>
<dbReference type="AlphaFoldDB" id="A0A9E7IDB1"/>
<proteinExistence type="predicted"/>